<organism evidence="1 2">
    <name type="scientific">Effrenium voratum</name>
    <dbReference type="NCBI Taxonomy" id="2562239"/>
    <lineage>
        <taxon>Eukaryota</taxon>
        <taxon>Sar</taxon>
        <taxon>Alveolata</taxon>
        <taxon>Dinophyceae</taxon>
        <taxon>Suessiales</taxon>
        <taxon>Symbiodiniaceae</taxon>
        <taxon>Effrenium</taxon>
    </lineage>
</organism>
<evidence type="ECO:0000313" key="2">
    <source>
        <dbReference type="Proteomes" id="UP001178507"/>
    </source>
</evidence>
<gene>
    <name evidence="1" type="ORF">EVOR1521_LOCUS15615</name>
</gene>
<dbReference type="AlphaFoldDB" id="A0AA36IM73"/>
<reference evidence="1" key="1">
    <citation type="submission" date="2023-08" db="EMBL/GenBank/DDBJ databases">
        <authorList>
            <person name="Chen Y."/>
            <person name="Shah S."/>
            <person name="Dougan E. K."/>
            <person name="Thang M."/>
            <person name="Chan C."/>
        </authorList>
    </citation>
    <scope>NUCLEOTIDE SEQUENCE</scope>
</reference>
<name>A0AA36IM73_9DINO</name>
<sequence length="356" mass="38305">MALLLKPSEYTGQKGTAVAGRVVMLTEQEIKCKASAANAAAPKQGKGGKGKKTPDSATLKLEIHLAGAESVNEVLYVEAWGEQAGHLKQKLAQGDLISIAGATHIPAGQNYSTSRLPYHLRVKGTVGVNVIVQKLDALPWPNVPVLHPLVPLRSLDRVKERQQICVAVQIEENPGTVERDTAAGRVPVCNAVVQQEGTRVRCAFWREQVGMLAARGPGECVLLYQVLVEKKKEGSWELGSWRATQILDCPPDKAAEIRGALRNAEDCRMLTEVPIRDWAQCEAVPSTLSALVAAIVPGHLRQMNTVFKVWGLQVMGVSSVDEWVLKSCSKFKKAAPCQAGLLAACAGLPDFVSTVA</sequence>
<comment type="caution">
    <text evidence="1">The sequence shown here is derived from an EMBL/GenBank/DDBJ whole genome shotgun (WGS) entry which is preliminary data.</text>
</comment>
<keyword evidence="2" id="KW-1185">Reference proteome</keyword>
<proteinExistence type="predicted"/>
<accession>A0AA36IM73</accession>
<dbReference type="EMBL" id="CAUJNA010002002">
    <property type="protein sequence ID" value="CAJ1390115.1"/>
    <property type="molecule type" value="Genomic_DNA"/>
</dbReference>
<evidence type="ECO:0000313" key="1">
    <source>
        <dbReference type="EMBL" id="CAJ1390115.1"/>
    </source>
</evidence>
<protein>
    <submittedName>
        <fullName evidence="1">Uncharacterized protein</fullName>
    </submittedName>
</protein>
<dbReference type="Proteomes" id="UP001178507">
    <property type="component" value="Unassembled WGS sequence"/>
</dbReference>